<name>A0ABW1ML61_9ACTN</name>
<protein>
    <submittedName>
        <fullName evidence="1">Uncharacterized protein</fullName>
    </submittedName>
</protein>
<gene>
    <name evidence="1" type="ORF">ACFP4F_16130</name>
</gene>
<evidence type="ECO:0000313" key="1">
    <source>
        <dbReference type="EMBL" id="MFC6064067.1"/>
    </source>
</evidence>
<reference evidence="2" key="1">
    <citation type="journal article" date="2019" name="Int. J. Syst. Evol. Microbiol.">
        <title>The Global Catalogue of Microorganisms (GCM) 10K type strain sequencing project: providing services to taxonomists for standard genome sequencing and annotation.</title>
        <authorList>
            <consortium name="The Broad Institute Genomics Platform"/>
            <consortium name="The Broad Institute Genome Sequencing Center for Infectious Disease"/>
            <person name="Wu L."/>
            <person name="Ma J."/>
        </authorList>
    </citation>
    <scope>NUCLEOTIDE SEQUENCE [LARGE SCALE GENOMIC DNA]</scope>
    <source>
        <strain evidence="2">CGMCC 1.15180</strain>
    </source>
</reference>
<sequence length="56" mass="6201">MVIADWASLVGRQIAARHTGGADDLEATSDLIDDCDLPAWYRADPRLRVLLPRPAR</sequence>
<dbReference type="RefSeq" id="WP_157848825.1">
    <property type="nucleotide sequence ID" value="NZ_JBHSPX010000004.1"/>
</dbReference>
<evidence type="ECO:0000313" key="2">
    <source>
        <dbReference type="Proteomes" id="UP001596139"/>
    </source>
</evidence>
<comment type="caution">
    <text evidence="1">The sequence shown here is derived from an EMBL/GenBank/DDBJ whole genome shotgun (WGS) entry which is preliminary data.</text>
</comment>
<proteinExistence type="predicted"/>
<dbReference type="Proteomes" id="UP001596139">
    <property type="component" value="Unassembled WGS sequence"/>
</dbReference>
<dbReference type="EMBL" id="JBHSPX010000004">
    <property type="protein sequence ID" value="MFC6064067.1"/>
    <property type="molecule type" value="Genomic_DNA"/>
</dbReference>
<keyword evidence="2" id="KW-1185">Reference proteome</keyword>
<accession>A0ABW1ML61</accession>
<organism evidence="1 2">
    <name type="scientific">Streptomyces ochraceiscleroticus</name>
    <dbReference type="NCBI Taxonomy" id="47761"/>
    <lineage>
        <taxon>Bacteria</taxon>
        <taxon>Bacillati</taxon>
        <taxon>Actinomycetota</taxon>
        <taxon>Actinomycetes</taxon>
        <taxon>Kitasatosporales</taxon>
        <taxon>Streptomycetaceae</taxon>
        <taxon>Streptomyces</taxon>
    </lineage>
</organism>